<evidence type="ECO:0000313" key="2">
    <source>
        <dbReference type="Proteomes" id="UP000823674"/>
    </source>
</evidence>
<feature type="non-terminal residue" evidence="1">
    <location>
        <position position="1"/>
    </location>
</feature>
<protein>
    <submittedName>
        <fullName evidence="1">Uncharacterized protein</fullName>
    </submittedName>
</protein>
<dbReference type="EMBL" id="JADBGQ010000007">
    <property type="protein sequence ID" value="KAG5389468.1"/>
    <property type="molecule type" value="Genomic_DNA"/>
</dbReference>
<evidence type="ECO:0000313" key="1">
    <source>
        <dbReference type="EMBL" id="KAG5389468.1"/>
    </source>
</evidence>
<organism evidence="1 2">
    <name type="scientific">Brassica rapa subsp. trilocularis</name>
    <dbReference type="NCBI Taxonomy" id="1813537"/>
    <lineage>
        <taxon>Eukaryota</taxon>
        <taxon>Viridiplantae</taxon>
        <taxon>Streptophyta</taxon>
        <taxon>Embryophyta</taxon>
        <taxon>Tracheophyta</taxon>
        <taxon>Spermatophyta</taxon>
        <taxon>Magnoliopsida</taxon>
        <taxon>eudicotyledons</taxon>
        <taxon>Gunneridae</taxon>
        <taxon>Pentapetalae</taxon>
        <taxon>rosids</taxon>
        <taxon>malvids</taxon>
        <taxon>Brassicales</taxon>
        <taxon>Brassicaceae</taxon>
        <taxon>Brassiceae</taxon>
        <taxon>Brassica</taxon>
    </lineage>
</organism>
<accession>A0ABQ7LSD4</accession>
<name>A0ABQ7LSD4_BRACM</name>
<sequence length="96" mass="11130">LCKRQTHWLHRNLYSLRCSNGGVVDRRWSLGVKVLVCLGGWRSRRRVIEARPRLTFSPEWKAFAVVMCGLSGFRFSLVNRMLVYLVMCRMGATSEP</sequence>
<dbReference type="Proteomes" id="UP000823674">
    <property type="component" value="Chromosome A08"/>
</dbReference>
<reference evidence="1 2" key="1">
    <citation type="submission" date="2021-03" db="EMBL/GenBank/DDBJ databases">
        <authorList>
            <person name="King G.J."/>
            <person name="Bancroft I."/>
            <person name="Baten A."/>
            <person name="Bloomfield J."/>
            <person name="Borpatragohain P."/>
            <person name="He Z."/>
            <person name="Irish N."/>
            <person name="Irwin J."/>
            <person name="Liu K."/>
            <person name="Mauleon R.P."/>
            <person name="Moore J."/>
            <person name="Morris R."/>
            <person name="Ostergaard L."/>
            <person name="Wang B."/>
            <person name="Wells R."/>
        </authorList>
    </citation>
    <scope>NUCLEOTIDE SEQUENCE [LARGE SCALE GENOMIC DNA]</scope>
    <source>
        <strain evidence="1">R-o-18</strain>
        <tissue evidence="1">Leaf</tissue>
    </source>
</reference>
<keyword evidence="2" id="KW-1185">Reference proteome</keyword>
<proteinExistence type="predicted"/>
<gene>
    <name evidence="1" type="primary">A08g507690.1_BraROA</name>
    <name evidence="1" type="ORF">IGI04_031009</name>
</gene>
<comment type="caution">
    <text evidence="1">The sequence shown here is derived from an EMBL/GenBank/DDBJ whole genome shotgun (WGS) entry which is preliminary data.</text>
</comment>